<dbReference type="KEGG" id="lmu:LBLM1_05585"/>
<dbReference type="SUPFAM" id="SSF74914">
    <property type="entry name" value="V-region of surface antigen I/II (SA I/II, PAC)"/>
    <property type="match status" value="1"/>
</dbReference>
<proteinExistence type="predicted"/>
<keyword evidence="3" id="KW-1185">Reference proteome</keyword>
<dbReference type="InterPro" id="IPR036234">
    <property type="entry name" value="SA_I/II_PAC_V_sf"/>
</dbReference>
<evidence type="ECO:0000259" key="1">
    <source>
        <dbReference type="Pfam" id="PF08363"/>
    </source>
</evidence>
<dbReference type="Gene3D" id="2.60.530.10">
    <property type="entry name" value="Major cell-surface adhesin PAc"/>
    <property type="match status" value="1"/>
</dbReference>
<dbReference type="STRING" id="1130798.LBLM1_05585"/>
<reference evidence="2 3" key="1">
    <citation type="journal article" date="2012" name="J. Bacteriol.">
        <title>Genome sequence of Lactobacillus mucosae LM1, isolated from piglet feces.</title>
        <authorList>
            <person name="Lee J.H."/>
            <person name="Valeriano V.D."/>
            <person name="Shin Y.R."/>
            <person name="Chae J.P."/>
            <person name="Kim G.B."/>
            <person name="Ham J.S."/>
            <person name="Chun J."/>
            <person name="Kang D.K."/>
        </authorList>
    </citation>
    <scope>NUCLEOTIDE SEQUENCE [LARGE SCALE GENOMIC DNA]</scope>
    <source>
        <strain evidence="2 3">LM1</strain>
    </source>
</reference>
<sequence>MAEWRAAHLNNNPNGLTTADVQQQLTLAAEPDAKVDIKILDSRATLTASDRVFWDTTWNRVNLSTAISGNIAQATYTNLKNSYYVDKNGQKHLIAKIVKVFSNTDDVASKSDTSIPFLDIGTDPSRGVWYDGTSGVTETDTFYDADGNVINLSDNTAYIAVTSLNSLYESSKDGWTNGNFAISGLPLHIESATPISNGKAYTLAGSSVTVHSNGALYADQTNNVTYQDGPSIDQTTWKSDKDWEESAQYYGSGIIAVHGDSFSIRFETNFGDNDRNYNSGIWYTLDTIIPQTPTPTRQTTSTSYHYNVSSVNASLPLPAKQLIQVSFADFIYYKAKNQLKKPDTLLYRALFIELN</sequence>
<dbReference type="OrthoDB" id="2329755at2"/>
<dbReference type="AlphaFoldDB" id="A0A0D4CL16"/>
<dbReference type="EMBL" id="CP011013">
    <property type="protein sequence ID" value="AJT50556.1"/>
    <property type="molecule type" value="Genomic_DNA"/>
</dbReference>
<dbReference type="RefSeq" id="WP_006499451.1">
    <property type="nucleotide sequence ID" value="NZ_CP011013.1"/>
</dbReference>
<protein>
    <recommendedName>
        <fullName evidence="1">Glucan-binding protein C/Surface antigen I/II V-domain domain-containing protein</fullName>
    </recommendedName>
</protein>
<dbReference type="Pfam" id="PF08363">
    <property type="entry name" value="GbpC"/>
    <property type="match status" value="1"/>
</dbReference>
<dbReference type="InterPro" id="IPR013574">
    <property type="entry name" value="Glucan-bd_C/Surface_Ag-I/II_V"/>
</dbReference>
<accession>A0A0D4CL16</accession>
<dbReference type="Proteomes" id="UP000003645">
    <property type="component" value="Chromosome"/>
</dbReference>
<name>A0A0D4CL16_LIMMU</name>
<feature type="domain" description="Glucan-binding protein C/Surface antigen I/II V-domain" evidence="1">
    <location>
        <begin position="39"/>
        <end position="285"/>
    </location>
</feature>
<organism evidence="2 3">
    <name type="scientific">Limosilactobacillus mucosae LM1</name>
    <dbReference type="NCBI Taxonomy" id="1130798"/>
    <lineage>
        <taxon>Bacteria</taxon>
        <taxon>Bacillati</taxon>
        <taxon>Bacillota</taxon>
        <taxon>Bacilli</taxon>
        <taxon>Lactobacillales</taxon>
        <taxon>Lactobacillaceae</taxon>
        <taxon>Limosilactobacillus</taxon>
    </lineage>
</organism>
<gene>
    <name evidence="2" type="ORF">LBLM1_05585</name>
</gene>
<evidence type="ECO:0000313" key="3">
    <source>
        <dbReference type="Proteomes" id="UP000003645"/>
    </source>
</evidence>
<dbReference type="HOGENOM" id="CLU_780305_0_0_9"/>
<evidence type="ECO:0000313" key="2">
    <source>
        <dbReference type="EMBL" id="AJT50556.1"/>
    </source>
</evidence>